<sequence>MAKSDNYILFIDESGKSKLSDQGDHFLLCGLIINKDLHSALSSYMVSLKNKSDIPTDENIHAFDLFENEKVKGNHHKHVHIDTFLKRLRMLVQGADLKCIIVRINKDDYKKLITKKAKKLKMSERAITNILKKNDLHDFLYEALARKLILEFGHFLEQEDAHGEVVAESRRQDDDAVLRAFIDSTQTSKFKDGTTYHLWSKQSFKRIYSLVFQNKKGLSFGLEIADLFAWAHFNTHYGKERPFKSVAKNRRIDSRLHKVNEIMKETLMKNKVEDISNTKLKNVAGDRVSKFTELLNNLKQSQ</sequence>
<comment type="caution">
    <text evidence="1">The sequence shown here is derived from an EMBL/GenBank/DDBJ whole genome shotgun (WGS) entry which is preliminary data.</text>
</comment>
<accession>A0A1G2S9F7</accession>
<gene>
    <name evidence="1" type="ORF">A3D51_03920</name>
</gene>
<protein>
    <recommendedName>
        <fullName evidence="3">DUF3800 domain-containing protein</fullName>
    </recommendedName>
</protein>
<dbReference type="InterPro" id="IPR024524">
    <property type="entry name" value="DUF3800"/>
</dbReference>
<dbReference type="EMBL" id="MHUT01000005">
    <property type="protein sequence ID" value="OHA81706.1"/>
    <property type="molecule type" value="Genomic_DNA"/>
</dbReference>
<dbReference type="Pfam" id="PF12686">
    <property type="entry name" value="DUF3800"/>
    <property type="match status" value="1"/>
</dbReference>
<name>A0A1G2S9F7_9BACT</name>
<evidence type="ECO:0008006" key="3">
    <source>
        <dbReference type="Google" id="ProtNLM"/>
    </source>
</evidence>
<organism evidence="1 2">
    <name type="scientific">Candidatus Yonathbacteria bacterium RIFCSPHIGHO2_02_FULL_44_14</name>
    <dbReference type="NCBI Taxonomy" id="1802724"/>
    <lineage>
        <taxon>Bacteria</taxon>
        <taxon>Candidatus Yonathiibacteriota</taxon>
    </lineage>
</organism>
<evidence type="ECO:0000313" key="2">
    <source>
        <dbReference type="Proteomes" id="UP000179118"/>
    </source>
</evidence>
<dbReference type="Proteomes" id="UP000179118">
    <property type="component" value="Unassembled WGS sequence"/>
</dbReference>
<reference evidence="1 2" key="1">
    <citation type="journal article" date="2016" name="Nat. Commun.">
        <title>Thousands of microbial genomes shed light on interconnected biogeochemical processes in an aquifer system.</title>
        <authorList>
            <person name="Anantharaman K."/>
            <person name="Brown C.T."/>
            <person name="Hug L.A."/>
            <person name="Sharon I."/>
            <person name="Castelle C.J."/>
            <person name="Probst A.J."/>
            <person name="Thomas B.C."/>
            <person name="Singh A."/>
            <person name="Wilkins M.J."/>
            <person name="Karaoz U."/>
            <person name="Brodie E.L."/>
            <person name="Williams K.H."/>
            <person name="Hubbard S.S."/>
            <person name="Banfield J.F."/>
        </authorList>
    </citation>
    <scope>NUCLEOTIDE SEQUENCE [LARGE SCALE GENOMIC DNA]</scope>
</reference>
<evidence type="ECO:0000313" key="1">
    <source>
        <dbReference type="EMBL" id="OHA81706.1"/>
    </source>
</evidence>
<dbReference type="AlphaFoldDB" id="A0A1G2S9F7"/>
<proteinExistence type="predicted"/>